<dbReference type="Pfam" id="PF00596">
    <property type="entry name" value="Aldolase_II"/>
    <property type="match status" value="1"/>
</dbReference>
<keyword evidence="2" id="KW-0456">Lyase</keyword>
<organism evidence="4 5">
    <name type="scientific">Pseudomassariella vexata</name>
    <dbReference type="NCBI Taxonomy" id="1141098"/>
    <lineage>
        <taxon>Eukaryota</taxon>
        <taxon>Fungi</taxon>
        <taxon>Dikarya</taxon>
        <taxon>Ascomycota</taxon>
        <taxon>Pezizomycotina</taxon>
        <taxon>Sordariomycetes</taxon>
        <taxon>Xylariomycetidae</taxon>
        <taxon>Amphisphaeriales</taxon>
        <taxon>Pseudomassariaceae</taxon>
        <taxon>Pseudomassariella</taxon>
    </lineage>
</organism>
<dbReference type="InterPro" id="IPR001303">
    <property type="entry name" value="Aldolase_II/adducin_N"/>
</dbReference>
<dbReference type="GO" id="GO:0005829">
    <property type="term" value="C:cytosol"/>
    <property type="evidence" value="ECO:0007669"/>
    <property type="project" value="TreeGrafter"/>
</dbReference>
<dbReference type="GO" id="GO:0019323">
    <property type="term" value="P:pentose catabolic process"/>
    <property type="evidence" value="ECO:0007669"/>
    <property type="project" value="TreeGrafter"/>
</dbReference>
<dbReference type="OrthoDB" id="2932980at2759"/>
<dbReference type="GO" id="GO:0016832">
    <property type="term" value="F:aldehyde-lyase activity"/>
    <property type="evidence" value="ECO:0007669"/>
    <property type="project" value="TreeGrafter"/>
</dbReference>
<evidence type="ECO:0000259" key="3">
    <source>
        <dbReference type="SMART" id="SM01007"/>
    </source>
</evidence>
<dbReference type="InParanoid" id="A0A1Y2D9E0"/>
<dbReference type="AlphaFoldDB" id="A0A1Y2D9E0"/>
<keyword evidence="1" id="KW-0479">Metal-binding</keyword>
<evidence type="ECO:0000256" key="2">
    <source>
        <dbReference type="ARBA" id="ARBA00023239"/>
    </source>
</evidence>
<evidence type="ECO:0000256" key="1">
    <source>
        <dbReference type="ARBA" id="ARBA00022723"/>
    </source>
</evidence>
<evidence type="ECO:0000313" key="4">
    <source>
        <dbReference type="EMBL" id="ORY55879.1"/>
    </source>
</evidence>
<keyword evidence="5" id="KW-1185">Reference proteome</keyword>
<dbReference type="SUPFAM" id="SSF53639">
    <property type="entry name" value="AraD/HMP-PK domain-like"/>
    <property type="match status" value="1"/>
</dbReference>
<protein>
    <submittedName>
        <fullName evidence="4">Class II aldolase and Adducin N-terminal domain-domain-containing protein</fullName>
    </submittedName>
</protein>
<dbReference type="PANTHER" id="PTHR22789:SF0">
    <property type="entry name" value="3-OXO-TETRONATE 4-PHOSPHATE DECARBOXYLASE-RELATED"/>
    <property type="match status" value="1"/>
</dbReference>
<dbReference type="Gene3D" id="3.40.225.10">
    <property type="entry name" value="Class II aldolase/adducin N-terminal domain"/>
    <property type="match status" value="1"/>
</dbReference>
<dbReference type="Proteomes" id="UP000193689">
    <property type="component" value="Unassembled WGS sequence"/>
</dbReference>
<dbReference type="STRING" id="1141098.A0A1Y2D9E0"/>
<proteinExistence type="predicted"/>
<dbReference type="InterPro" id="IPR050197">
    <property type="entry name" value="Aldolase_class_II_sugar_metab"/>
</dbReference>
<name>A0A1Y2D9E0_9PEZI</name>
<reference evidence="4 5" key="1">
    <citation type="submission" date="2016-07" db="EMBL/GenBank/DDBJ databases">
        <title>Pervasive Adenine N6-methylation of Active Genes in Fungi.</title>
        <authorList>
            <consortium name="DOE Joint Genome Institute"/>
            <person name="Mondo S.J."/>
            <person name="Dannebaum R.O."/>
            <person name="Kuo R.C."/>
            <person name="Labutti K."/>
            <person name="Haridas S."/>
            <person name="Kuo A."/>
            <person name="Salamov A."/>
            <person name="Ahrendt S.R."/>
            <person name="Lipzen A."/>
            <person name="Sullivan W."/>
            <person name="Andreopoulos W.B."/>
            <person name="Clum A."/>
            <person name="Lindquist E."/>
            <person name="Daum C."/>
            <person name="Ramamoorthy G.K."/>
            <person name="Gryganskyi A."/>
            <person name="Culley D."/>
            <person name="Magnuson J.K."/>
            <person name="James T.Y."/>
            <person name="O'Malley M.A."/>
            <person name="Stajich J.E."/>
            <person name="Spatafora J.W."/>
            <person name="Visel A."/>
            <person name="Grigoriev I.V."/>
        </authorList>
    </citation>
    <scope>NUCLEOTIDE SEQUENCE [LARGE SCALE GENOMIC DNA]</scope>
    <source>
        <strain evidence="4 5">CBS 129021</strain>
    </source>
</reference>
<dbReference type="PANTHER" id="PTHR22789">
    <property type="entry name" value="FUCULOSE PHOSPHATE ALDOLASE"/>
    <property type="match status" value="1"/>
</dbReference>
<dbReference type="EMBL" id="MCFJ01000025">
    <property type="protein sequence ID" value="ORY55879.1"/>
    <property type="molecule type" value="Genomic_DNA"/>
</dbReference>
<dbReference type="GeneID" id="63777696"/>
<gene>
    <name evidence="4" type="ORF">BCR38DRAFT_451802</name>
</gene>
<feature type="domain" description="Class II aldolase/adducin N-terminal" evidence="3">
    <location>
        <begin position="16"/>
        <end position="210"/>
    </location>
</feature>
<comment type="caution">
    <text evidence="4">The sequence shown here is derived from an EMBL/GenBank/DDBJ whole genome shotgun (WGS) entry which is preliminary data.</text>
</comment>
<dbReference type="GO" id="GO:0046872">
    <property type="term" value="F:metal ion binding"/>
    <property type="evidence" value="ECO:0007669"/>
    <property type="project" value="UniProtKB-KW"/>
</dbReference>
<dbReference type="InterPro" id="IPR036409">
    <property type="entry name" value="Aldolase_II/adducin_N_sf"/>
</dbReference>
<sequence>MDTEASQAGLLTTIYRKLITGSHILHYHNVLDAYGHLSCRHPFKPDLFIMSRESAPAIISSPADLVHYHISDASPVDPNSPKGFSERHIHSEIYKAYPSLQSVIHSHTDSVIPYTITGIPLRPCSHMAGFLGHWAPVFDIASAYQPSDAKDMLVRNEHLGAALAKCFEYNQTVVLMRGHGFTVVTDSKANAVEECVSRAVYTMRNAAIQTAALTMQAAYARSEGEKALVQPIKYLSPQEAEAAQGMSTWSVGRPWGLWVREVEACGFYINSA</sequence>
<dbReference type="RefSeq" id="XP_040709831.1">
    <property type="nucleotide sequence ID" value="XM_040861484.1"/>
</dbReference>
<dbReference type="SMART" id="SM01007">
    <property type="entry name" value="Aldolase_II"/>
    <property type="match status" value="1"/>
</dbReference>
<accession>A0A1Y2D9E0</accession>
<evidence type="ECO:0000313" key="5">
    <source>
        <dbReference type="Proteomes" id="UP000193689"/>
    </source>
</evidence>